<evidence type="ECO:0000259" key="3">
    <source>
        <dbReference type="Pfam" id="PF04982"/>
    </source>
</evidence>
<evidence type="ECO:0000256" key="2">
    <source>
        <dbReference type="SAM" id="Phobius"/>
    </source>
</evidence>
<evidence type="ECO:0000313" key="5">
    <source>
        <dbReference type="Proteomes" id="UP000657385"/>
    </source>
</evidence>
<dbReference type="PANTHER" id="PTHR33741:SF5">
    <property type="entry name" value="TRANSMEMBRANE PROTEIN DDB_G0269096-RELATED"/>
    <property type="match status" value="1"/>
</dbReference>
<organism evidence="4 5">
    <name type="scientific">Streptacidiphilus fuscans</name>
    <dbReference type="NCBI Taxonomy" id="2789292"/>
    <lineage>
        <taxon>Bacteria</taxon>
        <taxon>Bacillati</taxon>
        <taxon>Actinomycetota</taxon>
        <taxon>Actinomycetes</taxon>
        <taxon>Kitasatosporales</taxon>
        <taxon>Streptomycetaceae</taxon>
        <taxon>Streptacidiphilus</taxon>
    </lineage>
</organism>
<keyword evidence="5" id="KW-1185">Reference proteome</keyword>
<feature type="transmembrane region" description="Helical" evidence="2">
    <location>
        <begin position="118"/>
        <end position="136"/>
    </location>
</feature>
<evidence type="ECO:0000313" key="4">
    <source>
        <dbReference type="EMBL" id="MBF9069417.1"/>
    </source>
</evidence>
<protein>
    <submittedName>
        <fullName evidence="4">HPP family protein</fullName>
    </submittedName>
</protein>
<feature type="transmembrane region" description="Helical" evidence="2">
    <location>
        <begin position="43"/>
        <end position="65"/>
    </location>
</feature>
<gene>
    <name evidence="4" type="ORF">I2501_15440</name>
</gene>
<dbReference type="AlphaFoldDB" id="A0A931B699"/>
<dbReference type="PANTHER" id="PTHR33741">
    <property type="entry name" value="TRANSMEMBRANE PROTEIN DDB_G0269096-RELATED"/>
    <property type="match status" value="1"/>
</dbReference>
<dbReference type="InterPro" id="IPR058581">
    <property type="entry name" value="TM_HPP"/>
</dbReference>
<dbReference type="RefSeq" id="WP_196194551.1">
    <property type="nucleotide sequence ID" value="NZ_JADPRT010000005.1"/>
</dbReference>
<keyword evidence="2" id="KW-0812">Transmembrane</keyword>
<evidence type="ECO:0000256" key="1">
    <source>
        <dbReference type="SAM" id="MobiDB-lite"/>
    </source>
</evidence>
<feature type="transmembrane region" description="Helical" evidence="2">
    <location>
        <begin position="156"/>
        <end position="176"/>
    </location>
</feature>
<dbReference type="InterPro" id="IPR007065">
    <property type="entry name" value="HPP"/>
</dbReference>
<feature type="domain" description="HPP transmembrane region" evidence="3">
    <location>
        <begin position="39"/>
        <end position="180"/>
    </location>
</feature>
<feature type="compositionally biased region" description="Low complexity" evidence="1">
    <location>
        <begin position="14"/>
        <end position="27"/>
    </location>
</feature>
<name>A0A931B699_9ACTN</name>
<dbReference type="Proteomes" id="UP000657385">
    <property type="component" value="Unassembled WGS sequence"/>
</dbReference>
<reference evidence="4" key="1">
    <citation type="submission" date="2020-11" db="EMBL/GenBank/DDBJ databases">
        <title>Isolation and identification of active actinomycetes.</title>
        <authorList>
            <person name="Yu B."/>
        </authorList>
    </citation>
    <scope>NUCLEOTIDE SEQUENCE</scope>
    <source>
        <strain evidence="4">NEAU-YB345</strain>
    </source>
</reference>
<feature type="region of interest" description="Disordered" evidence="1">
    <location>
        <begin position="1"/>
        <end position="44"/>
    </location>
</feature>
<keyword evidence="2" id="KW-0472">Membrane</keyword>
<sequence>MSLDTLQPPPSPPAAQSERPEALAAPEALERATDRGGRPSPGAALHSLSGATAVLLALAAVGALLHHPVLIPPLAASAALIHSSPRLPLSQPRSVVGGHILAALTGFAVHATLGHSPWAAAVAGGLAMGAMMLAHAPHSPACATAVIVVLQSPAPVGFLALLTPAVVLLVLAGHAASRAHPRAARYPAYWW</sequence>
<keyword evidence="2" id="KW-1133">Transmembrane helix</keyword>
<dbReference type="Pfam" id="PF04982">
    <property type="entry name" value="TM_HPP"/>
    <property type="match status" value="1"/>
</dbReference>
<accession>A0A931B699</accession>
<comment type="caution">
    <text evidence="4">The sequence shown here is derived from an EMBL/GenBank/DDBJ whole genome shotgun (WGS) entry which is preliminary data.</text>
</comment>
<proteinExistence type="predicted"/>
<dbReference type="EMBL" id="JADPRT010000005">
    <property type="protein sequence ID" value="MBF9069417.1"/>
    <property type="molecule type" value="Genomic_DNA"/>
</dbReference>
<feature type="compositionally biased region" description="Basic and acidic residues" evidence="1">
    <location>
        <begin position="28"/>
        <end position="37"/>
    </location>
</feature>